<feature type="domain" description="NodB homology" evidence="8">
    <location>
        <begin position="97"/>
        <end position="354"/>
    </location>
</feature>
<proteinExistence type="inferred from homology"/>
<keyword evidence="10" id="KW-1185">Reference proteome</keyword>
<keyword evidence="5 7" id="KW-0732">Signal</keyword>
<dbReference type="CDD" id="cd10973">
    <property type="entry name" value="CE4_DAC_u4_5s"/>
    <property type="match status" value="1"/>
</dbReference>
<sequence length="354" mass="39003">MKGILARIAGKCAGSARLFLTGALVASAVLAVRPAVAADWASVMMYHRFGENKYPQTNIRIEQFQAHIDELKNGGYSVWPLGKIVDYLASGTPLPDKTVAITVDDAYKSVYENAFPMLKEAGFPFTVFVATNNVDRRLPDYMTWDQIREIVAGGGYIGHHTASHAHLPALGEDRIRQEIATASDRFQAELGFVPGIFAYPYGEYGADIKRLVAEAGFKAAFGQQSGVAYSGHDRYSLPRFAMNENYGAIGRLRLAANAMPLRVRNVTPSDNILDRNPPAFGFSLDEDYPNAKQLACYASNQTGGAVPIEWIGERRVEIRLNTAFNPGRGRINCTLPGPEGRFRWFGNLFYIPGR</sequence>
<dbReference type="Gene3D" id="3.20.20.370">
    <property type="entry name" value="Glycoside hydrolase/deacetylase"/>
    <property type="match status" value="1"/>
</dbReference>
<dbReference type="PANTHER" id="PTHR34216">
    <property type="match status" value="1"/>
</dbReference>
<gene>
    <name evidence="9" type="ORF">GCM10007924_04350</name>
</gene>
<dbReference type="Pfam" id="PF01522">
    <property type="entry name" value="Polysacc_deac_1"/>
    <property type="match status" value="1"/>
</dbReference>
<evidence type="ECO:0000256" key="3">
    <source>
        <dbReference type="ARBA" id="ARBA00010973"/>
    </source>
</evidence>
<evidence type="ECO:0000256" key="4">
    <source>
        <dbReference type="ARBA" id="ARBA00020071"/>
    </source>
</evidence>
<comment type="function">
    <text evidence="1">Is involved in generating a small heat-stable compound (Nod), an acylated oligomer of N-acetylglucosamine, that stimulates mitosis in various plant protoplasts.</text>
</comment>
<reference evidence="9" key="1">
    <citation type="journal article" date="2014" name="Int. J. Syst. Evol. Microbiol.">
        <title>Complete genome of a new Firmicutes species belonging to the dominant human colonic microbiota ('Ruminococcus bicirculans') reveals two chromosomes and a selective capacity to utilize plant glucans.</title>
        <authorList>
            <consortium name="NISC Comparative Sequencing Program"/>
            <person name="Wegmann U."/>
            <person name="Louis P."/>
            <person name="Goesmann A."/>
            <person name="Henrissat B."/>
            <person name="Duncan S.H."/>
            <person name="Flint H.J."/>
        </authorList>
    </citation>
    <scope>NUCLEOTIDE SEQUENCE</scope>
    <source>
        <strain evidence="9">NBRC 103408</strain>
    </source>
</reference>
<feature type="chain" id="PRO_5047008311" description="Chitooligosaccharide deacetylase" evidence="7">
    <location>
        <begin position="38"/>
        <end position="354"/>
    </location>
</feature>
<accession>A0ABQ5U1P5</accession>
<dbReference type="EMBL" id="BSNF01000001">
    <property type="protein sequence ID" value="GLQ05214.1"/>
    <property type="molecule type" value="Genomic_DNA"/>
</dbReference>
<dbReference type="PROSITE" id="PS51677">
    <property type="entry name" value="NODB"/>
    <property type="match status" value="1"/>
</dbReference>
<evidence type="ECO:0000259" key="8">
    <source>
        <dbReference type="PROSITE" id="PS51677"/>
    </source>
</evidence>
<evidence type="ECO:0000256" key="6">
    <source>
        <dbReference type="ARBA" id="ARBA00032976"/>
    </source>
</evidence>
<dbReference type="SUPFAM" id="SSF88713">
    <property type="entry name" value="Glycoside hydrolase/deacetylase"/>
    <property type="match status" value="1"/>
</dbReference>
<name>A0ABQ5U1P5_9PROT</name>
<feature type="signal peptide" evidence="7">
    <location>
        <begin position="1"/>
        <end position="37"/>
    </location>
</feature>
<dbReference type="Proteomes" id="UP001161409">
    <property type="component" value="Unassembled WGS sequence"/>
</dbReference>
<comment type="caution">
    <text evidence="9">The sequence shown here is derived from an EMBL/GenBank/DDBJ whole genome shotgun (WGS) entry which is preliminary data.</text>
</comment>
<evidence type="ECO:0000256" key="7">
    <source>
        <dbReference type="SAM" id="SignalP"/>
    </source>
</evidence>
<evidence type="ECO:0000313" key="9">
    <source>
        <dbReference type="EMBL" id="GLQ05214.1"/>
    </source>
</evidence>
<reference evidence="9" key="2">
    <citation type="submission" date="2023-01" db="EMBL/GenBank/DDBJ databases">
        <title>Draft genome sequence of Sneathiella chinensis strain NBRC 103408.</title>
        <authorList>
            <person name="Sun Q."/>
            <person name="Mori K."/>
        </authorList>
    </citation>
    <scope>NUCLEOTIDE SEQUENCE</scope>
    <source>
        <strain evidence="9">NBRC 103408</strain>
    </source>
</reference>
<dbReference type="PANTHER" id="PTHR34216:SF3">
    <property type="entry name" value="POLY-BETA-1,6-N-ACETYL-D-GLUCOSAMINE N-DEACETYLASE"/>
    <property type="match status" value="1"/>
</dbReference>
<evidence type="ECO:0000256" key="2">
    <source>
        <dbReference type="ARBA" id="ARBA00004613"/>
    </source>
</evidence>
<evidence type="ECO:0000256" key="1">
    <source>
        <dbReference type="ARBA" id="ARBA00003236"/>
    </source>
</evidence>
<dbReference type="InterPro" id="IPR051398">
    <property type="entry name" value="Polysacch_Deacetylase"/>
</dbReference>
<protein>
    <recommendedName>
        <fullName evidence="4">Chitooligosaccharide deacetylase</fullName>
    </recommendedName>
    <alternativeName>
        <fullName evidence="6">Nodulation protein B</fullName>
    </alternativeName>
</protein>
<evidence type="ECO:0000256" key="5">
    <source>
        <dbReference type="ARBA" id="ARBA00022729"/>
    </source>
</evidence>
<comment type="similarity">
    <text evidence="3">Belongs to the polysaccharide deacetylase family.</text>
</comment>
<dbReference type="InterPro" id="IPR011330">
    <property type="entry name" value="Glyco_hydro/deAcase_b/a-brl"/>
</dbReference>
<evidence type="ECO:0000313" key="10">
    <source>
        <dbReference type="Proteomes" id="UP001161409"/>
    </source>
</evidence>
<dbReference type="InterPro" id="IPR002509">
    <property type="entry name" value="NODB_dom"/>
</dbReference>
<comment type="subcellular location">
    <subcellularLocation>
        <location evidence="2">Secreted</location>
    </subcellularLocation>
</comment>
<organism evidence="9 10">
    <name type="scientific">Sneathiella chinensis</name>
    <dbReference type="NCBI Taxonomy" id="349750"/>
    <lineage>
        <taxon>Bacteria</taxon>
        <taxon>Pseudomonadati</taxon>
        <taxon>Pseudomonadota</taxon>
        <taxon>Alphaproteobacteria</taxon>
        <taxon>Sneathiellales</taxon>
        <taxon>Sneathiellaceae</taxon>
        <taxon>Sneathiella</taxon>
    </lineage>
</organism>